<dbReference type="Proteomes" id="UP000824056">
    <property type="component" value="Unassembled WGS sequence"/>
</dbReference>
<evidence type="ECO:0000256" key="3">
    <source>
        <dbReference type="ARBA" id="ARBA00022840"/>
    </source>
</evidence>
<dbReference type="NCBIfam" id="TIGR02727">
    <property type="entry name" value="MTHFS_bact"/>
    <property type="match status" value="1"/>
</dbReference>
<dbReference type="EMBL" id="DXBG01000166">
    <property type="protein sequence ID" value="HIZ65601.1"/>
    <property type="molecule type" value="Genomic_DNA"/>
</dbReference>
<dbReference type="GO" id="GO:0035999">
    <property type="term" value="P:tetrahydrofolate interconversion"/>
    <property type="evidence" value="ECO:0007669"/>
    <property type="project" value="TreeGrafter"/>
</dbReference>
<keyword evidence="5" id="KW-0479">Metal-binding</keyword>
<dbReference type="Pfam" id="PF01812">
    <property type="entry name" value="5-FTHF_cyc-lig"/>
    <property type="match status" value="1"/>
</dbReference>
<dbReference type="GO" id="GO:0030272">
    <property type="term" value="F:5-formyltetrahydrofolate cyclo-ligase activity"/>
    <property type="evidence" value="ECO:0007669"/>
    <property type="project" value="UniProtKB-EC"/>
</dbReference>
<feature type="binding site" evidence="4">
    <location>
        <position position="55"/>
    </location>
    <ligand>
        <name>substrate</name>
    </ligand>
</feature>
<comment type="similarity">
    <text evidence="1 5">Belongs to the 5-formyltetrahydrofolate cyclo-ligase family.</text>
</comment>
<evidence type="ECO:0000256" key="5">
    <source>
        <dbReference type="RuleBase" id="RU361279"/>
    </source>
</evidence>
<dbReference type="InterPro" id="IPR037171">
    <property type="entry name" value="NagB/RpiA_transferase-like"/>
</dbReference>
<evidence type="ECO:0000313" key="7">
    <source>
        <dbReference type="Proteomes" id="UP000824056"/>
    </source>
</evidence>
<evidence type="ECO:0000256" key="4">
    <source>
        <dbReference type="PIRSR" id="PIRSR006806-1"/>
    </source>
</evidence>
<dbReference type="PIRSF" id="PIRSF006806">
    <property type="entry name" value="FTHF_cligase"/>
    <property type="match status" value="1"/>
</dbReference>
<comment type="caution">
    <text evidence="6">The sequence shown here is derived from an EMBL/GenBank/DDBJ whole genome shotgun (WGS) entry which is preliminary data.</text>
</comment>
<dbReference type="PANTHER" id="PTHR23407:SF1">
    <property type="entry name" value="5-FORMYLTETRAHYDROFOLATE CYCLO-LIGASE"/>
    <property type="match status" value="1"/>
</dbReference>
<feature type="binding site" evidence="4">
    <location>
        <begin position="4"/>
        <end position="8"/>
    </location>
    <ligand>
        <name>ATP</name>
        <dbReference type="ChEBI" id="CHEBI:30616"/>
    </ligand>
</feature>
<dbReference type="InterPro" id="IPR024185">
    <property type="entry name" value="FTHF_cligase-like_sf"/>
</dbReference>
<keyword evidence="2 4" id="KW-0547">Nucleotide-binding</keyword>
<evidence type="ECO:0000256" key="1">
    <source>
        <dbReference type="ARBA" id="ARBA00010638"/>
    </source>
</evidence>
<feature type="binding site" evidence="4">
    <location>
        <position position="50"/>
    </location>
    <ligand>
        <name>substrate</name>
    </ligand>
</feature>
<keyword evidence="3 4" id="KW-0067">ATP-binding</keyword>
<dbReference type="AlphaFoldDB" id="A0A9D2JSE3"/>
<name>A0A9D2JSE3_9FIRM</name>
<dbReference type="EC" id="6.3.3.2" evidence="5"/>
<comment type="catalytic activity">
    <reaction evidence="5">
        <text>(6S)-5-formyl-5,6,7,8-tetrahydrofolate + ATP = (6R)-5,10-methenyltetrahydrofolate + ADP + phosphate</text>
        <dbReference type="Rhea" id="RHEA:10488"/>
        <dbReference type="ChEBI" id="CHEBI:30616"/>
        <dbReference type="ChEBI" id="CHEBI:43474"/>
        <dbReference type="ChEBI" id="CHEBI:57455"/>
        <dbReference type="ChEBI" id="CHEBI:57457"/>
        <dbReference type="ChEBI" id="CHEBI:456216"/>
        <dbReference type="EC" id="6.3.3.2"/>
    </reaction>
</comment>
<comment type="cofactor">
    <cofactor evidence="5">
        <name>Mg(2+)</name>
        <dbReference type="ChEBI" id="CHEBI:18420"/>
    </cofactor>
</comment>
<dbReference type="GO" id="GO:0009396">
    <property type="term" value="P:folic acid-containing compound biosynthetic process"/>
    <property type="evidence" value="ECO:0007669"/>
    <property type="project" value="TreeGrafter"/>
</dbReference>
<sequence>MASKKEIRAYIFQKRKELTQEQAEAFSQSIYQKVIQLPAFCQASCIYAYVDYNKEAITREIIRYAWEQNKRVAVPKVTGPHEMKYYYLESFEQLKPGYFSIPEPENCREAEEEDAFVIVPGVAFDKNRHRAGYGQGFYDRYLSRHRNHKTAAIAFDFQIVEEIPAEETDVFPDMVITEKRTFSL</sequence>
<keyword evidence="6" id="KW-0436">Ligase</keyword>
<dbReference type="GO" id="GO:0046872">
    <property type="term" value="F:metal ion binding"/>
    <property type="evidence" value="ECO:0007669"/>
    <property type="project" value="UniProtKB-KW"/>
</dbReference>
<dbReference type="GO" id="GO:0005524">
    <property type="term" value="F:ATP binding"/>
    <property type="evidence" value="ECO:0007669"/>
    <property type="project" value="UniProtKB-KW"/>
</dbReference>
<evidence type="ECO:0000313" key="6">
    <source>
        <dbReference type="EMBL" id="HIZ65601.1"/>
    </source>
</evidence>
<accession>A0A9D2JSE3</accession>
<evidence type="ECO:0000256" key="2">
    <source>
        <dbReference type="ARBA" id="ARBA00022741"/>
    </source>
</evidence>
<reference evidence="6" key="2">
    <citation type="submission" date="2021-04" db="EMBL/GenBank/DDBJ databases">
        <authorList>
            <person name="Gilroy R."/>
        </authorList>
    </citation>
    <scope>NUCLEOTIDE SEQUENCE</scope>
    <source>
        <strain evidence="6">1068</strain>
    </source>
</reference>
<dbReference type="InterPro" id="IPR002698">
    <property type="entry name" value="FTHF_cligase"/>
</dbReference>
<keyword evidence="5" id="KW-0460">Magnesium</keyword>
<proteinExistence type="inferred from homology"/>
<dbReference type="SUPFAM" id="SSF100950">
    <property type="entry name" value="NagB/RpiA/CoA transferase-like"/>
    <property type="match status" value="1"/>
</dbReference>
<dbReference type="PANTHER" id="PTHR23407">
    <property type="entry name" value="ATPASE INHIBITOR/5-FORMYLTETRAHYDROFOLATE CYCLO-LIGASE"/>
    <property type="match status" value="1"/>
</dbReference>
<organism evidence="6 7">
    <name type="scientific">Candidatus Blautia pullicola</name>
    <dbReference type="NCBI Taxonomy" id="2838498"/>
    <lineage>
        <taxon>Bacteria</taxon>
        <taxon>Bacillati</taxon>
        <taxon>Bacillota</taxon>
        <taxon>Clostridia</taxon>
        <taxon>Lachnospirales</taxon>
        <taxon>Lachnospiraceae</taxon>
        <taxon>Blautia</taxon>
    </lineage>
</organism>
<feature type="binding site" evidence="4">
    <location>
        <begin position="130"/>
        <end position="138"/>
    </location>
    <ligand>
        <name>ATP</name>
        <dbReference type="ChEBI" id="CHEBI:30616"/>
    </ligand>
</feature>
<protein>
    <recommendedName>
        <fullName evidence="5">5-formyltetrahydrofolate cyclo-ligase</fullName>
        <ecNumber evidence="5">6.3.3.2</ecNumber>
    </recommendedName>
</protein>
<dbReference type="Gene3D" id="3.40.50.10420">
    <property type="entry name" value="NagB/RpiA/CoA transferase-like"/>
    <property type="match status" value="1"/>
</dbReference>
<reference evidence="6" key="1">
    <citation type="journal article" date="2021" name="PeerJ">
        <title>Extensive microbial diversity within the chicken gut microbiome revealed by metagenomics and culture.</title>
        <authorList>
            <person name="Gilroy R."/>
            <person name="Ravi A."/>
            <person name="Getino M."/>
            <person name="Pursley I."/>
            <person name="Horton D.L."/>
            <person name="Alikhan N.F."/>
            <person name="Baker D."/>
            <person name="Gharbi K."/>
            <person name="Hall N."/>
            <person name="Watson M."/>
            <person name="Adriaenssens E.M."/>
            <person name="Foster-Nyarko E."/>
            <person name="Jarju S."/>
            <person name="Secka A."/>
            <person name="Antonio M."/>
            <person name="Oren A."/>
            <person name="Chaudhuri R.R."/>
            <person name="La Ragione R."/>
            <person name="Hildebrand F."/>
            <person name="Pallen M.J."/>
        </authorList>
    </citation>
    <scope>NUCLEOTIDE SEQUENCE</scope>
    <source>
        <strain evidence="6">1068</strain>
    </source>
</reference>
<gene>
    <name evidence="6" type="ORF">H9809_06860</name>
</gene>